<evidence type="ECO:0000313" key="19">
    <source>
        <dbReference type="EMBL" id="SHG97562.1"/>
    </source>
</evidence>
<dbReference type="InterPro" id="IPR008971">
    <property type="entry name" value="HSP40/DnaJ_pept-bd"/>
</dbReference>
<dbReference type="HAMAP" id="MF_01152">
    <property type="entry name" value="DnaJ"/>
    <property type="match status" value="1"/>
</dbReference>
<feature type="domain" description="J" evidence="17">
    <location>
        <begin position="5"/>
        <end position="70"/>
    </location>
</feature>
<gene>
    <name evidence="14" type="primary">dnaJ</name>
    <name evidence="19" type="ORF">SAMN04488044_1731</name>
</gene>
<dbReference type="GO" id="GO:0005524">
    <property type="term" value="F:ATP binding"/>
    <property type="evidence" value="ECO:0007669"/>
    <property type="project" value="InterPro"/>
</dbReference>
<dbReference type="InterPro" id="IPR012724">
    <property type="entry name" value="DnaJ"/>
</dbReference>
<feature type="repeat" description="CXXCXGXG motif" evidence="14">
    <location>
        <begin position="205"/>
        <end position="212"/>
    </location>
</feature>
<dbReference type="GO" id="GO:0051082">
    <property type="term" value="F:unfolded protein binding"/>
    <property type="evidence" value="ECO:0007669"/>
    <property type="project" value="UniProtKB-UniRule"/>
</dbReference>
<feature type="binding site" evidence="14">
    <location>
        <position position="205"/>
    </location>
    <ligand>
        <name>Zn(2+)</name>
        <dbReference type="ChEBI" id="CHEBI:29105"/>
        <label>1</label>
    </ligand>
</feature>
<dbReference type="GO" id="GO:0005737">
    <property type="term" value="C:cytoplasm"/>
    <property type="evidence" value="ECO:0007669"/>
    <property type="project" value="UniProtKB-SubCell"/>
</dbReference>
<dbReference type="PROSITE" id="PS51188">
    <property type="entry name" value="ZF_CR"/>
    <property type="match status" value="1"/>
</dbReference>
<dbReference type="PANTHER" id="PTHR43096:SF48">
    <property type="entry name" value="CHAPERONE PROTEIN DNAJ"/>
    <property type="match status" value="1"/>
</dbReference>
<dbReference type="InterPro" id="IPR001623">
    <property type="entry name" value="DnaJ_domain"/>
</dbReference>
<evidence type="ECO:0000313" key="20">
    <source>
        <dbReference type="Proteomes" id="UP000184211"/>
    </source>
</evidence>
<keyword evidence="10 14" id="KW-0143">Chaperone</keyword>
<dbReference type="FunFam" id="2.10.230.10:FF:000002">
    <property type="entry name" value="Molecular chaperone DnaJ"/>
    <property type="match status" value="1"/>
</dbReference>
<evidence type="ECO:0000256" key="5">
    <source>
        <dbReference type="ARBA" id="ARBA00022723"/>
    </source>
</evidence>
<comment type="subunit">
    <text evidence="2 14">Homodimer.</text>
</comment>
<dbReference type="SUPFAM" id="SSF49493">
    <property type="entry name" value="HSP40/DnaJ peptide-binding domain"/>
    <property type="match status" value="2"/>
</dbReference>
<feature type="binding site" evidence="14">
    <location>
        <position position="172"/>
    </location>
    <ligand>
        <name>Zn(2+)</name>
        <dbReference type="ChEBI" id="CHEBI:29105"/>
        <label>2</label>
    </ligand>
</feature>
<accession>A0A1M5P737</accession>
<reference evidence="20" key="1">
    <citation type="submission" date="2016-11" db="EMBL/GenBank/DDBJ databases">
        <authorList>
            <person name="Varghese N."/>
            <person name="Submissions S."/>
        </authorList>
    </citation>
    <scope>NUCLEOTIDE SEQUENCE [LARGE SCALE GENOMIC DNA]</scope>
    <source>
        <strain evidence="20">DSM 28223</strain>
    </source>
</reference>
<dbReference type="FunFam" id="2.60.260.20:FF:000004">
    <property type="entry name" value="Molecular chaperone DnaJ"/>
    <property type="match status" value="1"/>
</dbReference>
<evidence type="ECO:0000256" key="2">
    <source>
        <dbReference type="ARBA" id="ARBA00011738"/>
    </source>
</evidence>
<dbReference type="InterPro" id="IPR018253">
    <property type="entry name" value="DnaJ_domain_CS"/>
</dbReference>
<dbReference type="NCBIfam" id="TIGR02349">
    <property type="entry name" value="DnaJ_bact"/>
    <property type="match status" value="1"/>
</dbReference>
<keyword evidence="3 14" id="KW-0963">Cytoplasm</keyword>
<dbReference type="AlphaFoldDB" id="A0A1M5P737"/>
<dbReference type="Gene3D" id="2.60.260.20">
    <property type="entry name" value="Urease metallochaperone UreE, N-terminal domain"/>
    <property type="match status" value="2"/>
</dbReference>
<dbReference type="Pfam" id="PF00226">
    <property type="entry name" value="DnaJ"/>
    <property type="match status" value="1"/>
</dbReference>
<dbReference type="GO" id="GO:0008270">
    <property type="term" value="F:zinc ion binding"/>
    <property type="evidence" value="ECO:0007669"/>
    <property type="project" value="UniProtKB-UniRule"/>
</dbReference>
<evidence type="ECO:0000256" key="8">
    <source>
        <dbReference type="ARBA" id="ARBA00022833"/>
    </source>
</evidence>
<evidence type="ECO:0000256" key="15">
    <source>
        <dbReference type="PROSITE-ProRule" id="PRU00546"/>
    </source>
</evidence>
<evidence type="ECO:0000256" key="13">
    <source>
        <dbReference type="ARBA" id="ARBA00067609"/>
    </source>
</evidence>
<evidence type="ECO:0000256" key="4">
    <source>
        <dbReference type="ARBA" id="ARBA00022705"/>
    </source>
</evidence>
<dbReference type="PANTHER" id="PTHR43096">
    <property type="entry name" value="DNAJ HOMOLOG 1, MITOCHONDRIAL-RELATED"/>
    <property type="match status" value="1"/>
</dbReference>
<dbReference type="SMART" id="SM00271">
    <property type="entry name" value="DnaJ"/>
    <property type="match status" value="1"/>
</dbReference>
<feature type="compositionally biased region" description="Basic and acidic residues" evidence="16">
    <location>
        <begin position="31"/>
        <end position="46"/>
    </location>
</feature>
<dbReference type="RefSeq" id="WP_072792483.1">
    <property type="nucleotide sequence ID" value="NZ_FQWM01000002.1"/>
</dbReference>
<proteinExistence type="inferred from homology"/>
<dbReference type="PROSITE" id="PS50076">
    <property type="entry name" value="DNAJ_2"/>
    <property type="match status" value="1"/>
</dbReference>
<dbReference type="Gene3D" id="1.10.287.110">
    <property type="entry name" value="DnaJ domain"/>
    <property type="match status" value="1"/>
</dbReference>
<keyword evidence="6 14" id="KW-0677">Repeat</keyword>
<dbReference type="STRING" id="870908.SAMN04488044_1731"/>
<comment type="similarity">
    <text evidence="12 14">Belongs to the DnaJ family.</text>
</comment>
<dbReference type="SUPFAM" id="SSF57938">
    <property type="entry name" value="DnaJ/Hsp40 cysteine-rich domain"/>
    <property type="match status" value="1"/>
</dbReference>
<evidence type="ECO:0000256" key="1">
    <source>
        <dbReference type="ARBA" id="ARBA00004496"/>
    </source>
</evidence>
<dbReference type="SUPFAM" id="SSF46565">
    <property type="entry name" value="Chaperone J-domain"/>
    <property type="match status" value="1"/>
</dbReference>
<evidence type="ECO:0000256" key="9">
    <source>
        <dbReference type="ARBA" id="ARBA00023016"/>
    </source>
</evidence>
<feature type="binding site" evidence="14">
    <location>
        <position position="208"/>
    </location>
    <ligand>
        <name>Zn(2+)</name>
        <dbReference type="ChEBI" id="CHEBI:29105"/>
        <label>1</label>
    </ligand>
</feature>
<feature type="binding site" evidence="14">
    <location>
        <position position="152"/>
    </location>
    <ligand>
        <name>Zn(2+)</name>
        <dbReference type="ChEBI" id="CHEBI:29105"/>
        <label>1</label>
    </ligand>
</feature>
<keyword evidence="20" id="KW-1185">Reference proteome</keyword>
<keyword evidence="7 14" id="KW-0863">Zinc-finger</keyword>
<feature type="repeat" description="CXXCXGXG motif" evidence="14">
    <location>
        <begin position="191"/>
        <end position="198"/>
    </location>
</feature>
<evidence type="ECO:0000256" key="12">
    <source>
        <dbReference type="ARBA" id="ARBA00061004"/>
    </source>
</evidence>
<evidence type="ECO:0000256" key="11">
    <source>
        <dbReference type="ARBA" id="ARBA00053423"/>
    </source>
</evidence>
<keyword evidence="9 14" id="KW-0346">Stress response</keyword>
<dbReference type="PRINTS" id="PR00625">
    <property type="entry name" value="JDOMAIN"/>
</dbReference>
<evidence type="ECO:0000256" key="6">
    <source>
        <dbReference type="ARBA" id="ARBA00022737"/>
    </source>
</evidence>
<keyword evidence="4 14" id="KW-0235">DNA replication</keyword>
<evidence type="ECO:0000256" key="14">
    <source>
        <dbReference type="HAMAP-Rule" id="MF_01152"/>
    </source>
</evidence>
<feature type="domain" description="CR-type" evidence="18">
    <location>
        <begin position="139"/>
        <end position="217"/>
    </location>
</feature>
<evidence type="ECO:0000256" key="16">
    <source>
        <dbReference type="SAM" id="MobiDB-lite"/>
    </source>
</evidence>
<evidence type="ECO:0000256" key="10">
    <source>
        <dbReference type="ARBA" id="ARBA00023186"/>
    </source>
</evidence>
<dbReference type="CDD" id="cd10747">
    <property type="entry name" value="DnaJ_C"/>
    <property type="match status" value="1"/>
</dbReference>
<dbReference type="InterPro" id="IPR001305">
    <property type="entry name" value="HSP_DnaJ_Cys-rich_dom"/>
</dbReference>
<evidence type="ECO:0000256" key="3">
    <source>
        <dbReference type="ARBA" id="ARBA00022490"/>
    </source>
</evidence>
<comment type="subcellular location">
    <subcellularLocation>
        <location evidence="1 14">Cytoplasm</location>
    </subcellularLocation>
</comment>
<name>A0A1M5P737_9RHOB</name>
<feature type="repeat" description="CXXCXGXG motif" evidence="14">
    <location>
        <begin position="152"/>
        <end position="159"/>
    </location>
</feature>
<dbReference type="Proteomes" id="UP000184211">
    <property type="component" value="Unassembled WGS sequence"/>
</dbReference>
<feature type="binding site" evidence="14">
    <location>
        <position position="191"/>
    </location>
    <ligand>
        <name>Zn(2+)</name>
        <dbReference type="ChEBI" id="CHEBI:29105"/>
        <label>2</label>
    </ligand>
</feature>
<evidence type="ECO:0000259" key="18">
    <source>
        <dbReference type="PROSITE" id="PS51188"/>
    </source>
</evidence>
<sequence>MAKRDYYDVLGVGKGASADEIKKGYRKKAKEFHPDRNADNPDAESKFKEANEAYEVLKDANKKAAYDQYGHAAFEGGMSGGGAGRGHPGGDFSSAFSDVFDDLFGDFMGGGRGGGRQRAARGSDLRYNLRVTLEEAYSGLQKTIQVPTSVSCGSCDGSGAEGGAEPTTCPTCSGMGKVRAQQGFFTVERTCPSCSGLGQIIKNPCKTCGGVGRTEKDRSLAVNIPAGVETGTRIRLAGEGEAGLRGGPTGDLYIFIDVAKHKIFEREGTNLFCRVPVSMTAAALGGDIEVPTIDGGRSRVKIPAGSQSGRQMRLRSKGMPALRGAGQGDMFIELAVETPVNLTSRQKELLKEFDDLSEDNSPESSSFFKSVKGFWDSMKS</sequence>
<dbReference type="InterPro" id="IPR002939">
    <property type="entry name" value="DnaJ_C"/>
</dbReference>
<dbReference type="InterPro" id="IPR036869">
    <property type="entry name" value="J_dom_sf"/>
</dbReference>
<comment type="domain">
    <text evidence="14">The J domain is necessary and sufficient to stimulate DnaK ATPase activity. Zinc center 1 plays an important role in the autonomous, DnaK-independent chaperone activity of DnaJ. Zinc center 2 is essential for interaction with DnaK and for DnaJ activity.</text>
</comment>
<dbReference type="GO" id="GO:0009408">
    <property type="term" value="P:response to heat"/>
    <property type="evidence" value="ECO:0007669"/>
    <property type="project" value="InterPro"/>
</dbReference>
<dbReference type="CDD" id="cd06257">
    <property type="entry name" value="DnaJ"/>
    <property type="match status" value="1"/>
</dbReference>
<feature type="zinc finger region" description="CR-type" evidence="15">
    <location>
        <begin position="139"/>
        <end position="217"/>
    </location>
</feature>
<feature type="binding site" evidence="14">
    <location>
        <position position="155"/>
    </location>
    <ligand>
        <name>Zn(2+)</name>
        <dbReference type="ChEBI" id="CHEBI:29105"/>
        <label>1</label>
    </ligand>
</feature>
<dbReference type="FunFam" id="1.10.287.110:FF:000034">
    <property type="entry name" value="Chaperone protein DnaJ"/>
    <property type="match status" value="1"/>
</dbReference>
<dbReference type="OrthoDB" id="9779889at2"/>
<dbReference type="EMBL" id="FQWM01000002">
    <property type="protein sequence ID" value="SHG97562.1"/>
    <property type="molecule type" value="Genomic_DNA"/>
</dbReference>
<dbReference type="PROSITE" id="PS00636">
    <property type="entry name" value="DNAJ_1"/>
    <property type="match status" value="1"/>
</dbReference>
<feature type="binding site" evidence="14">
    <location>
        <position position="194"/>
    </location>
    <ligand>
        <name>Zn(2+)</name>
        <dbReference type="ChEBI" id="CHEBI:29105"/>
        <label>2</label>
    </ligand>
</feature>
<organism evidence="19 20">
    <name type="scientific">Cognatishimia maritima</name>
    <dbReference type="NCBI Taxonomy" id="870908"/>
    <lineage>
        <taxon>Bacteria</taxon>
        <taxon>Pseudomonadati</taxon>
        <taxon>Pseudomonadota</taxon>
        <taxon>Alphaproteobacteria</taxon>
        <taxon>Rhodobacterales</taxon>
        <taxon>Paracoccaceae</taxon>
        <taxon>Cognatishimia</taxon>
    </lineage>
</organism>
<feature type="binding site" evidence="14">
    <location>
        <position position="169"/>
    </location>
    <ligand>
        <name>Zn(2+)</name>
        <dbReference type="ChEBI" id="CHEBI:29105"/>
        <label>2</label>
    </ligand>
</feature>
<dbReference type="GO" id="GO:0031072">
    <property type="term" value="F:heat shock protein binding"/>
    <property type="evidence" value="ECO:0007669"/>
    <property type="project" value="InterPro"/>
</dbReference>
<feature type="repeat" description="CXXCXGXG motif" evidence="14">
    <location>
        <begin position="169"/>
        <end position="176"/>
    </location>
</feature>
<comment type="function">
    <text evidence="11 14">Participates actively in the response to hyperosmotic and heat shock by preventing the aggregation of stress-denatured proteins and by disaggregating proteins, also in an autonomous, DnaK-independent fashion. Unfolded proteins bind initially to DnaJ; upon interaction with the DnaJ-bound protein, DnaK hydrolyzes its bound ATP, resulting in the formation of a stable complex. GrpE releases ADP from DnaK; ATP binding to DnaK triggers the release of the substrate protein, thus completing the reaction cycle. Several rounds of ATP-dependent interactions between DnaJ, DnaK and GrpE are required for fully efficient folding. Also involved, together with DnaK and GrpE, in the DNA replication of plasmids through activation of initiation proteins.</text>
</comment>
<keyword evidence="5 14" id="KW-0479">Metal-binding</keyword>
<comment type="cofactor">
    <cofactor evidence="14">
        <name>Zn(2+)</name>
        <dbReference type="ChEBI" id="CHEBI:29105"/>
    </cofactor>
    <text evidence="14">Binds 2 Zn(2+) ions per monomer.</text>
</comment>
<keyword evidence="8 14" id="KW-0862">Zinc</keyword>
<evidence type="ECO:0000259" key="17">
    <source>
        <dbReference type="PROSITE" id="PS50076"/>
    </source>
</evidence>
<dbReference type="Pfam" id="PF00684">
    <property type="entry name" value="DnaJ_CXXCXGXG"/>
    <property type="match status" value="1"/>
</dbReference>
<dbReference type="Gene3D" id="2.10.230.10">
    <property type="entry name" value="Heat shock protein DnaJ, cysteine-rich domain"/>
    <property type="match status" value="1"/>
</dbReference>
<dbReference type="GO" id="GO:0042026">
    <property type="term" value="P:protein refolding"/>
    <property type="evidence" value="ECO:0007669"/>
    <property type="project" value="TreeGrafter"/>
</dbReference>
<dbReference type="CDD" id="cd10719">
    <property type="entry name" value="DnaJ_zf"/>
    <property type="match status" value="1"/>
</dbReference>
<dbReference type="Pfam" id="PF01556">
    <property type="entry name" value="DnaJ_C"/>
    <property type="match status" value="1"/>
</dbReference>
<dbReference type="InterPro" id="IPR036410">
    <property type="entry name" value="HSP_DnaJ_Cys-rich_dom_sf"/>
</dbReference>
<evidence type="ECO:0000256" key="7">
    <source>
        <dbReference type="ARBA" id="ARBA00022771"/>
    </source>
</evidence>
<feature type="region of interest" description="Disordered" evidence="16">
    <location>
        <begin position="27"/>
        <end position="46"/>
    </location>
</feature>
<dbReference type="GO" id="GO:0006260">
    <property type="term" value="P:DNA replication"/>
    <property type="evidence" value="ECO:0007669"/>
    <property type="project" value="UniProtKB-KW"/>
</dbReference>
<protein>
    <recommendedName>
        <fullName evidence="13 14">Chaperone protein DnaJ</fullName>
    </recommendedName>
</protein>
<dbReference type="NCBIfam" id="NF008035">
    <property type="entry name" value="PRK10767.1"/>
    <property type="match status" value="1"/>
</dbReference>